<dbReference type="PANTHER" id="PTHR32487">
    <property type="entry name" value="3-OXO-DELTA(4,5)-STEROID 5-BETA-REDUCTASE"/>
    <property type="match status" value="1"/>
</dbReference>
<accession>A0ABR0SJ65</accession>
<reference evidence="2 3" key="1">
    <citation type="submission" date="2024-01" db="EMBL/GenBank/DDBJ databases">
        <title>Complete genome of Cladobotryum mycophilum ATHUM6906.</title>
        <authorList>
            <person name="Christinaki A.C."/>
            <person name="Myridakis A.I."/>
            <person name="Kouvelis V.N."/>
        </authorList>
    </citation>
    <scope>NUCLEOTIDE SEQUENCE [LARGE SCALE GENOMIC DNA]</scope>
    <source>
        <strain evidence="2 3">ATHUM6906</strain>
    </source>
</reference>
<evidence type="ECO:0000259" key="1">
    <source>
        <dbReference type="Pfam" id="PF22917"/>
    </source>
</evidence>
<name>A0ABR0SJ65_9HYPO</name>
<evidence type="ECO:0000313" key="3">
    <source>
        <dbReference type="Proteomes" id="UP001338125"/>
    </source>
</evidence>
<keyword evidence="3" id="KW-1185">Reference proteome</keyword>
<dbReference type="SUPFAM" id="SSF51735">
    <property type="entry name" value="NAD(P)-binding Rossmann-fold domains"/>
    <property type="match status" value="1"/>
</dbReference>
<organism evidence="2 3">
    <name type="scientific">Cladobotryum mycophilum</name>
    <dbReference type="NCBI Taxonomy" id="491253"/>
    <lineage>
        <taxon>Eukaryota</taxon>
        <taxon>Fungi</taxon>
        <taxon>Dikarya</taxon>
        <taxon>Ascomycota</taxon>
        <taxon>Pezizomycotina</taxon>
        <taxon>Sordariomycetes</taxon>
        <taxon>Hypocreomycetidae</taxon>
        <taxon>Hypocreales</taxon>
        <taxon>Hypocreaceae</taxon>
        <taxon>Cladobotryum</taxon>
    </lineage>
</organism>
<dbReference type="Proteomes" id="UP001338125">
    <property type="component" value="Unassembled WGS sequence"/>
</dbReference>
<dbReference type="Pfam" id="PF22917">
    <property type="entry name" value="PRISE"/>
    <property type="match status" value="1"/>
</dbReference>
<gene>
    <name evidence="2" type="ORF">PT974_05279</name>
</gene>
<dbReference type="InterPro" id="IPR055222">
    <property type="entry name" value="PRISE-like_Rossmann-fold"/>
</dbReference>
<evidence type="ECO:0000313" key="2">
    <source>
        <dbReference type="EMBL" id="KAK5991891.1"/>
    </source>
</evidence>
<protein>
    <submittedName>
        <fullName evidence="2">Short chain dehydrogenase sirQ</fullName>
    </submittedName>
</protein>
<feature type="domain" description="PRISE-like Rossmann-fold" evidence="1">
    <location>
        <begin position="13"/>
        <end position="405"/>
    </location>
</feature>
<dbReference type="CDD" id="cd08948">
    <property type="entry name" value="5beta-POR_like_SDR_a"/>
    <property type="match status" value="1"/>
</dbReference>
<sequence length="405" mass="44653">MASTTSSSAHRTALVFGASGITGWAVLREALQYPTANAFHRVIGLSNRPMDRSRFLLPEDKRLILAHGIDLTTTVDDVAAKLSGIESIGDVTDVYFAAYFQPAGASDFEGHEILKEVNVRMLETAILAVERVSPSLRFWTLQTGGKSYGNIHVRQLGPPKVPCKESDPRIPQPYEDQVFYYAQHDVLQTLSAGKTWRFAEIRPDLVIGFVPGGNNAMNFSQALSVFLSFYADRETGADGKTKQVPFPGPAAVYNARATEVGQKTLARAHIFASNLVDAPNGEIYNVGDSPLTTGNTWDEKWSRICRYFGLEGIAPEGEGAQALSVGAYMSQHEGEWDDFEQKYKLVPGIIKNTSWEFLDVLLTLAAFDRHYDLSKIAAAGFEEQSDVVGNYEETFALMKRARILP</sequence>
<dbReference type="InterPro" id="IPR036291">
    <property type="entry name" value="NAD(P)-bd_dom_sf"/>
</dbReference>
<dbReference type="EMBL" id="JAVFKD010000012">
    <property type="protein sequence ID" value="KAK5991891.1"/>
    <property type="molecule type" value="Genomic_DNA"/>
</dbReference>
<dbReference type="PANTHER" id="PTHR32487:SF8">
    <property type="entry name" value="NAD-DEPENDENT EPIMERASE_DEHYDRATASE DOMAIN-CONTAINING PROTEIN"/>
    <property type="match status" value="1"/>
</dbReference>
<dbReference type="Gene3D" id="3.40.50.720">
    <property type="entry name" value="NAD(P)-binding Rossmann-like Domain"/>
    <property type="match status" value="1"/>
</dbReference>
<proteinExistence type="predicted"/>
<comment type="caution">
    <text evidence="2">The sequence shown here is derived from an EMBL/GenBank/DDBJ whole genome shotgun (WGS) entry which is preliminary data.</text>
</comment>